<evidence type="ECO:0000259" key="6">
    <source>
        <dbReference type="Pfam" id="PF19308"/>
    </source>
</evidence>
<dbReference type="CDD" id="cd21141">
    <property type="entry name" value="Cas6_III-like"/>
    <property type="match status" value="1"/>
</dbReference>
<dbReference type="NCBIfam" id="TIGR01877">
    <property type="entry name" value="cas_cas6"/>
    <property type="match status" value="1"/>
</dbReference>
<evidence type="ECO:0000313" key="8">
    <source>
        <dbReference type="Proteomes" id="UP000001511"/>
    </source>
</evidence>
<evidence type="ECO:0000256" key="1">
    <source>
        <dbReference type="ARBA" id="ARBA00022722"/>
    </source>
</evidence>
<feature type="domain" description="CRISPR-associated protein Cas6 C-terminal" evidence="5">
    <location>
        <begin position="166"/>
        <end position="276"/>
    </location>
</feature>
<evidence type="ECO:0000259" key="5">
    <source>
        <dbReference type="Pfam" id="PF10040"/>
    </source>
</evidence>
<keyword evidence="1" id="KW-0540">Nuclease</keyword>
<keyword evidence="8" id="KW-1185">Reference proteome</keyword>
<evidence type="ECO:0000256" key="2">
    <source>
        <dbReference type="ARBA" id="ARBA00022759"/>
    </source>
</evidence>
<feature type="domain" description="CRISPR-associated protein Cas6-like N-terminal" evidence="6">
    <location>
        <begin position="8"/>
        <end position="153"/>
    </location>
</feature>
<dbReference type="Pfam" id="PF10040">
    <property type="entry name" value="CRISPR_Cas6"/>
    <property type="match status" value="1"/>
</dbReference>
<dbReference type="GO" id="GO:0016788">
    <property type="term" value="F:hydrolase activity, acting on ester bonds"/>
    <property type="evidence" value="ECO:0007669"/>
    <property type="project" value="InterPro"/>
</dbReference>
<dbReference type="InterPro" id="IPR010156">
    <property type="entry name" value="CRISPR-assoc_prot_Cas6"/>
</dbReference>
<gene>
    <name evidence="7" type="ordered locus">Aazo_3635</name>
</gene>
<protein>
    <submittedName>
        <fullName evidence="7">CRISPR-associated protein Cas6</fullName>
    </submittedName>
</protein>
<dbReference type="InterPro" id="IPR045747">
    <property type="entry name" value="CRISPR-assoc_prot_Cas6_N_sf"/>
</dbReference>
<accession>D7E3P0</accession>
<proteinExistence type="predicted"/>
<dbReference type="InterPro" id="IPR045648">
    <property type="entry name" value="CRISPR-assoc_Cas6-like_N"/>
</dbReference>
<reference evidence="7 8" key="1">
    <citation type="journal article" date="2010" name="PLoS ONE">
        <title>Genome erosion in a nitrogen-fixing vertically transmitted endosymbiotic multicellular cyanobacterium.</title>
        <authorList>
            <person name="Ran L."/>
            <person name="Larsson J."/>
            <person name="Vigil-Stenman T."/>
            <person name="Nylander J.A."/>
            <person name="Ininbergs K."/>
            <person name="Zheng W.W."/>
            <person name="Lapidus A."/>
            <person name="Lowry S."/>
            <person name="Haselkorn R."/>
            <person name="Bergman B."/>
        </authorList>
    </citation>
    <scope>NUCLEOTIDE SEQUENCE [LARGE SCALE GENOMIC DNA]</scope>
    <source>
        <strain evidence="7 8">0708</strain>
    </source>
</reference>
<keyword evidence="4" id="KW-0051">Antiviral defense</keyword>
<dbReference type="Proteomes" id="UP000001511">
    <property type="component" value="Chromosome"/>
</dbReference>
<keyword evidence="3" id="KW-0378">Hydrolase</keyword>
<evidence type="ECO:0000313" key="7">
    <source>
        <dbReference type="EMBL" id="ADI65209.1"/>
    </source>
</evidence>
<dbReference type="HOGENOM" id="CLU_063836_0_0_3"/>
<organism evidence="7 8">
    <name type="scientific">Nostoc azollae (strain 0708)</name>
    <name type="common">Anabaena azollae (strain 0708)</name>
    <dbReference type="NCBI Taxonomy" id="551115"/>
    <lineage>
        <taxon>Bacteria</taxon>
        <taxon>Bacillati</taxon>
        <taxon>Cyanobacteriota</taxon>
        <taxon>Cyanophyceae</taxon>
        <taxon>Nostocales</taxon>
        <taxon>Nostocaceae</taxon>
        <taxon>Trichormus</taxon>
    </lineage>
</organism>
<dbReference type="EMBL" id="CP002059">
    <property type="protein sequence ID" value="ADI65209.1"/>
    <property type="molecule type" value="Genomic_DNA"/>
</dbReference>
<dbReference type="GO" id="GO:0051607">
    <property type="term" value="P:defense response to virus"/>
    <property type="evidence" value="ECO:0007669"/>
    <property type="project" value="UniProtKB-KW"/>
</dbReference>
<dbReference type="InterPro" id="IPR019267">
    <property type="entry name" value="CRISPR-assoc_Cas6_C"/>
</dbReference>
<dbReference type="Gene3D" id="3.30.70.1890">
    <property type="match status" value="1"/>
</dbReference>
<dbReference type="GO" id="GO:0004519">
    <property type="term" value="F:endonuclease activity"/>
    <property type="evidence" value="ECO:0007669"/>
    <property type="project" value="UniProtKB-KW"/>
</dbReference>
<evidence type="ECO:0000256" key="3">
    <source>
        <dbReference type="ARBA" id="ARBA00022801"/>
    </source>
</evidence>
<sequence>MCQTGKNMPHSLILNITPQSPIYPNFLTGRHYHALFLNLVSYVDRKLGDYLHESNANKAFTLSQLQVKNRHKTQSHTLQYAHQDAISAGTSCWWKISLLDDNLFSQLTPLWLNINPEQPWHLGSANLYITSSQGTPQSTRPWANTCRYNQLYELASETDRNLNFIFSTPVAFRQGLFDNALPTRESVFNSLLNRWNKYSGIELNNIPLESIYPSAFNIRTEVIGNYKNKFIGCLGEISYRILGNVETIGIKQINALTNFVLYAGIGRKTTMGMGMVRRRSQGTGDR</sequence>
<dbReference type="KEGG" id="naz:Aazo_3635"/>
<keyword evidence="2" id="KW-0255">Endonuclease</keyword>
<dbReference type="AlphaFoldDB" id="D7E3P0"/>
<name>D7E3P0_NOSA0</name>
<evidence type="ECO:0000256" key="4">
    <source>
        <dbReference type="ARBA" id="ARBA00023118"/>
    </source>
</evidence>
<dbReference type="Pfam" id="PF19308">
    <property type="entry name" value="CRISPR_Cas6_N"/>
    <property type="match status" value="1"/>
</dbReference>
<dbReference type="eggNOG" id="COG5551">
    <property type="taxonomic scope" value="Bacteria"/>
</dbReference>
<dbReference type="STRING" id="551115.Aazo_3635"/>
<dbReference type="Gene3D" id="3.30.70.1900">
    <property type="match status" value="1"/>
</dbReference>